<dbReference type="Pfam" id="PF10326">
    <property type="entry name" value="7TM_GPCR_Str"/>
    <property type="match status" value="1"/>
</dbReference>
<keyword evidence="1" id="KW-1133">Transmembrane helix</keyword>
<dbReference type="PANTHER" id="PTHR22943:SF6">
    <property type="entry name" value="SEVEN TM RECEPTOR"/>
    <property type="match status" value="1"/>
</dbReference>
<dbReference type="EnsemblMetazoa" id="CJA01463.1">
    <property type="protein sequence ID" value="CJA01463.1"/>
    <property type="gene ID" value="WBGene00120667"/>
</dbReference>
<accession>A0A8R1HL00</accession>
<sequence>MCYFGLKCYTSIKRMCQNGNAVYSVHFRSIQKQLFVALVSQTLIPLVLIYIPSCLIILTCVADASIPYSGTPLSMSIAIFPAIDPLPNMFLIADYRKTIIDYCRRILGKSDITNRSRLPSNQFSVGMRSCIVEQ</sequence>
<protein>
    <recommendedName>
        <fullName evidence="4">G protein-coupled receptor</fullName>
    </recommendedName>
</protein>
<dbReference type="GO" id="GO:0042048">
    <property type="term" value="P:olfactory behavior"/>
    <property type="evidence" value="ECO:0007669"/>
    <property type="project" value="TreeGrafter"/>
</dbReference>
<dbReference type="PANTHER" id="PTHR22943">
    <property type="entry name" value="7-TRANSMEMBRANE DOMAIN RECEPTOR C.ELEGANS"/>
    <property type="match status" value="1"/>
</dbReference>
<evidence type="ECO:0000313" key="3">
    <source>
        <dbReference type="Proteomes" id="UP000005237"/>
    </source>
</evidence>
<dbReference type="Proteomes" id="UP000005237">
    <property type="component" value="Unassembled WGS sequence"/>
</dbReference>
<keyword evidence="1" id="KW-0812">Transmembrane</keyword>
<evidence type="ECO:0000256" key="1">
    <source>
        <dbReference type="SAM" id="Phobius"/>
    </source>
</evidence>
<name>A0A8R1HL00_CAEJA</name>
<feature type="transmembrane region" description="Helical" evidence="1">
    <location>
        <begin position="34"/>
        <end position="58"/>
    </location>
</feature>
<dbReference type="AlphaFoldDB" id="A0A8R1HL00"/>
<evidence type="ECO:0008006" key="4">
    <source>
        <dbReference type="Google" id="ProtNLM"/>
    </source>
</evidence>
<keyword evidence="1" id="KW-0472">Membrane</keyword>
<keyword evidence="3" id="KW-1185">Reference proteome</keyword>
<organism evidence="2 3">
    <name type="scientific">Caenorhabditis japonica</name>
    <dbReference type="NCBI Taxonomy" id="281687"/>
    <lineage>
        <taxon>Eukaryota</taxon>
        <taxon>Metazoa</taxon>
        <taxon>Ecdysozoa</taxon>
        <taxon>Nematoda</taxon>
        <taxon>Chromadorea</taxon>
        <taxon>Rhabditida</taxon>
        <taxon>Rhabditina</taxon>
        <taxon>Rhabditomorpha</taxon>
        <taxon>Rhabditoidea</taxon>
        <taxon>Rhabditidae</taxon>
        <taxon>Peloderinae</taxon>
        <taxon>Caenorhabditis</taxon>
    </lineage>
</organism>
<reference evidence="2" key="2">
    <citation type="submission" date="2022-06" db="UniProtKB">
        <authorList>
            <consortium name="EnsemblMetazoa"/>
        </authorList>
    </citation>
    <scope>IDENTIFICATION</scope>
    <source>
        <strain evidence="2">DF5081</strain>
    </source>
</reference>
<proteinExistence type="predicted"/>
<dbReference type="GO" id="GO:0005886">
    <property type="term" value="C:plasma membrane"/>
    <property type="evidence" value="ECO:0007669"/>
    <property type="project" value="TreeGrafter"/>
</dbReference>
<reference evidence="3" key="1">
    <citation type="submission" date="2010-08" db="EMBL/GenBank/DDBJ databases">
        <authorList>
            <consortium name="Caenorhabditis japonica Sequencing Consortium"/>
            <person name="Wilson R.K."/>
        </authorList>
    </citation>
    <scope>NUCLEOTIDE SEQUENCE [LARGE SCALE GENOMIC DNA]</scope>
    <source>
        <strain evidence="3">DF5081</strain>
    </source>
</reference>
<dbReference type="GO" id="GO:0038022">
    <property type="term" value="F:G protein-coupled olfactory receptor activity"/>
    <property type="evidence" value="ECO:0007669"/>
    <property type="project" value="TreeGrafter"/>
</dbReference>
<evidence type="ECO:0000313" key="2">
    <source>
        <dbReference type="EnsemblMetazoa" id="CJA01463.1"/>
    </source>
</evidence>
<dbReference type="InterPro" id="IPR019428">
    <property type="entry name" value="7TM_GPCR_serpentine_rcpt_Str"/>
</dbReference>